<dbReference type="CDD" id="cd01949">
    <property type="entry name" value="GGDEF"/>
    <property type="match status" value="1"/>
</dbReference>
<accession>A0A3N3DUV4</accession>
<dbReference type="GO" id="GO:1902201">
    <property type="term" value="P:negative regulation of bacterial-type flagellum-dependent cell motility"/>
    <property type="evidence" value="ECO:0007669"/>
    <property type="project" value="TreeGrafter"/>
</dbReference>
<dbReference type="EMBL" id="RKIK01000088">
    <property type="protein sequence ID" value="ROV58212.1"/>
    <property type="molecule type" value="Genomic_DNA"/>
</dbReference>
<dbReference type="NCBIfam" id="TIGR00254">
    <property type="entry name" value="GGDEF"/>
    <property type="match status" value="1"/>
</dbReference>
<comment type="caution">
    <text evidence="7">The sequence shown here is derived from an EMBL/GenBank/DDBJ whole genome shotgun (WGS) entry which is preliminary data.</text>
</comment>
<dbReference type="Proteomes" id="UP000278792">
    <property type="component" value="Unassembled WGS sequence"/>
</dbReference>
<dbReference type="Pfam" id="PF00990">
    <property type="entry name" value="GGDEF"/>
    <property type="match status" value="1"/>
</dbReference>
<protein>
    <recommendedName>
        <fullName evidence="2">diguanylate cyclase</fullName>
        <ecNumber evidence="2">2.7.7.65</ecNumber>
    </recommendedName>
</protein>
<dbReference type="SMART" id="SM00267">
    <property type="entry name" value="GGDEF"/>
    <property type="match status" value="1"/>
</dbReference>
<gene>
    <name evidence="7" type="ORF">EGH82_19575</name>
</gene>
<dbReference type="EC" id="2.7.7.65" evidence="2"/>
<evidence type="ECO:0000256" key="2">
    <source>
        <dbReference type="ARBA" id="ARBA00012528"/>
    </source>
</evidence>
<reference evidence="7 8" key="1">
    <citation type="submission" date="2018-11" db="EMBL/GenBank/DDBJ databases">
        <title>Vibrio ponticus strain CAIM 1751 pathogenic for the snapper Lutjanus guttatus.</title>
        <authorList>
            <person name="Soto-Rodriguez S."/>
            <person name="Lozano-Olvera R."/>
            <person name="Gomez-Gil B."/>
        </authorList>
    </citation>
    <scope>NUCLEOTIDE SEQUENCE [LARGE SCALE GENOMIC DNA]</scope>
    <source>
        <strain evidence="7 8">CAIM 1751</strain>
    </source>
</reference>
<dbReference type="GO" id="GO:0052621">
    <property type="term" value="F:diguanylate cyclase activity"/>
    <property type="evidence" value="ECO:0007669"/>
    <property type="project" value="UniProtKB-EC"/>
</dbReference>
<dbReference type="PANTHER" id="PTHR45138:SF9">
    <property type="entry name" value="DIGUANYLATE CYCLASE DGCM-RELATED"/>
    <property type="match status" value="1"/>
</dbReference>
<dbReference type="SUPFAM" id="SSF55073">
    <property type="entry name" value="Nucleotide cyclase"/>
    <property type="match status" value="1"/>
</dbReference>
<proteinExistence type="predicted"/>
<dbReference type="GO" id="GO:0043709">
    <property type="term" value="P:cell adhesion involved in single-species biofilm formation"/>
    <property type="evidence" value="ECO:0007669"/>
    <property type="project" value="TreeGrafter"/>
</dbReference>
<dbReference type="PROSITE" id="PS50887">
    <property type="entry name" value="GGDEF"/>
    <property type="match status" value="1"/>
</dbReference>
<evidence type="ECO:0000313" key="8">
    <source>
        <dbReference type="Proteomes" id="UP000278792"/>
    </source>
</evidence>
<dbReference type="GO" id="GO:0005886">
    <property type="term" value="C:plasma membrane"/>
    <property type="evidence" value="ECO:0007669"/>
    <property type="project" value="TreeGrafter"/>
</dbReference>
<dbReference type="FunFam" id="3.30.70.270:FF:000001">
    <property type="entry name" value="Diguanylate cyclase domain protein"/>
    <property type="match status" value="1"/>
</dbReference>
<keyword evidence="4" id="KW-0175">Coiled coil</keyword>
<feature type="transmembrane region" description="Helical" evidence="5">
    <location>
        <begin position="213"/>
        <end position="231"/>
    </location>
</feature>
<evidence type="ECO:0000259" key="6">
    <source>
        <dbReference type="PROSITE" id="PS50887"/>
    </source>
</evidence>
<dbReference type="InterPro" id="IPR043128">
    <property type="entry name" value="Rev_trsase/Diguanyl_cyclase"/>
</dbReference>
<dbReference type="InterPro" id="IPR000160">
    <property type="entry name" value="GGDEF_dom"/>
</dbReference>
<name>A0A3N3DUV4_9VIBR</name>
<keyword evidence="5" id="KW-0472">Membrane</keyword>
<dbReference type="PANTHER" id="PTHR45138">
    <property type="entry name" value="REGULATORY COMPONENTS OF SENSORY TRANSDUCTION SYSTEM"/>
    <property type="match status" value="1"/>
</dbReference>
<evidence type="ECO:0000256" key="4">
    <source>
        <dbReference type="SAM" id="Coils"/>
    </source>
</evidence>
<evidence type="ECO:0000256" key="1">
    <source>
        <dbReference type="ARBA" id="ARBA00001946"/>
    </source>
</evidence>
<dbReference type="InterPro" id="IPR008979">
    <property type="entry name" value="Galactose-bd-like_sf"/>
</dbReference>
<comment type="cofactor">
    <cofactor evidence="1">
        <name>Mg(2+)</name>
        <dbReference type="ChEBI" id="CHEBI:18420"/>
    </cofactor>
</comment>
<feature type="domain" description="GGDEF" evidence="6">
    <location>
        <begin position="298"/>
        <end position="426"/>
    </location>
</feature>
<dbReference type="InterPro" id="IPR029787">
    <property type="entry name" value="Nucleotide_cyclase"/>
</dbReference>
<dbReference type="AlphaFoldDB" id="A0A3N3DUV4"/>
<keyword evidence="5" id="KW-0812">Transmembrane</keyword>
<evidence type="ECO:0000256" key="3">
    <source>
        <dbReference type="ARBA" id="ARBA00034247"/>
    </source>
</evidence>
<comment type="catalytic activity">
    <reaction evidence="3">
        <text>2 GTP = 3',3'-c-di-GMP + 2 diphosphate</text>
        <dbReference type="Rhea" id="RHEA:24898"/>
        <dbReference type="ChEBI" id="CHEBI:33019"/>
        <dbReference type="ChEBI" id="CHEBI:37565"/>
        <dbReference type="ChEBI" id="CHEBI:58805"/>
        <dbReference type="EC" id="2.7.7.65"/>
    </reaction>
</comment>
<dbReference type="InterPro" id="IPR050469">
    <property type="entry name" value="Diguanylate_Cyclase"/>
</dbReference>
<dbReference type="Gene3D" id="3.30.70.270">
    <property type="match status" value="1"/>
</dbReference>
<dbReference type="SUPFAM" id="SSF49785">
    <property type="entry name" value="Galactose-binding domain-like"/>
    <property type="match status" value="1"/>
</dbReference>
<keyword evidence="5" id="KW-1133">Transmembrane helix</keyword>
<evidence type="ECO:0000313" key="7">
    <source>
        <dbReference type="EMBL" id="ROV58212.1"/>
    </source>
</evidence>
<sequence>MFVITVVAITLHWQFGEKKITRISPKDFVFLPTNDQVQKGQSTSVIFPLREGGMQLNCQLKQSPDYKWPYCGVSIQIDPDDTTKGLDLSDYHTVRLDVDFIRLDSEQKPTLRFYLRNYNPAYSAADNEYTHKYNGLDYRQADYNQPLEIPLKNLQVLTWWLVDNKIPIEHAGPEFTNINRIEFATGSGAEEGLYQLRIKSIEFIGYYIHKETLMFALLMIWVSFAIVFSMLEIRNSRNRAMEAEKRRAHLSKLNRKLRQQNIQFAEQANRDALTGAMNRHSVREWLDGQFNSYIKPTDQLSVIYLDIDHFKKVNDEFGHQMGDDILCEFTMVIMSELRVTDRLVRWGGEEFVVFCPTTTLKQAYMLAERLRQKIELYQWMHGQVLTASLGVAQMGDETPQEMVTRADELLYQAKRSGRNRVEVAGLDTRAPAF</sequence>
<feature type="coiled-coil region" evidence="4">
    <location>
        <begin position="233"/>
        <end position="270"/>
    </location>
</feature>
<evidence type="ECO:0000256" key="5">
    <source>
        <dbReference type="SAM" id="Phobius"/>
    </source>
</evidence>
<organism evidence="7 8">
    <name type="scientific">Vibrio ponticus</name>
    <dbReference type="NCBI Taxonomy" id="265668"/>
    <lineage>
        <taxon>Bacteria</taxon>
        <taxon>Pseudomonadati</taxon>
        <taxon>Pseudomonadota</taxon>
        <taxon>Gammaproteobacteria</taxon>
        <taxon>Vibrionales</taxon>
        <taxon>Vibrionaceae</taxon>
        <taxon>Vibrio</taxon>
    </lineage>
</organism>